<organism evidence="2 3">
    <name type="scientific">Thalassiosira oceanica</name>
    <name type="common">Marine diatom</name>
    <dbReference type="NCBI Taxonomy" id="159749"/>
    <lineage>
        <taxon>Eukaryota</taxon>
        <taxon>Sar</taxon>
        <taxon>Stramenopiles</taxon>
        <taxon>Ochrophyta</taxon>
        <taxon>Bacillariophyta</taxon>
        <taxon>Coscinodiscophyceae</taxon>
        <taxon>Thalassiosirophycidae</taxon>
        <taxon>Thalassiosirales</taxon>
        <taxon>Thalassiosiraceae</taxon>
        <taxon>Thalassiosira</taxon>
    </lineage>
</organism>
<reference evidence="2 3" key="1">
    <citation type="journal article" date="2012" name="Genome Biol.">
        <title>Genome and low-iron response of an oceanic diatom adapted to chronic iron limitation.</title>
        <authorList>
            <person name="Lommer M."/>
            <person name="Specht M."/>
            <person name="Roy A.S."/>
            <person name="Kraemer L."/>
            <person name="Andreson R."/>
            <person name="Gutowska M.A."/>
            <person name="Wolf J."/>
            <person name="Bergner S.V."/>
            <person name="Schilhabel M.B."/>
            <person name="Klostermeier U.C."/>
            <person name="Beiko R.G."/>
            <person name="Rosenstiel P."/>
            <person name="Hippler M."/>
            <person name="Laroche J."/>
        </authorList>
    </citation>
    <scope>NUCLEOTIDE SEQUENCE [LARGE SCALE GENOMIC DNA]</scope>
    <source>
        <strain evidence="2 3">CCMP1005</strain>
    </source>
</reference>
<evidence type="ECO:0000313" key="2">
    <source>
        <dbReference type="EMBL" id="EJK54610.1"/>
    </source>
</evidence>
<dbReference type="Proteomes" id="UP000266841">
    <property type="component" value="Unassembled WGS sequence"/>
</dbReference>
<comment type="caution">
    <text evidence="2">The sequence shown here is derived from an EMBL/GenBank/DDBJ whole genome shotgun (WGS) entry which is preliminary data.</text>
</comment>
<dbReference type="EMBL" id="AGNL01035576">
    <property type="protein sequence ID" value="EJK54610.1"/>
    <property type="molecule type" value="Genomic_DNA"/>
</dbReference>
<evidence type="ECO:0000313" key="3">
    <source>
        <dbReference type="Proteomes" id="UP000266841"/>
    </source>
</evidence>
<name>K0RNA8_THAOC</name>
<proteinExistence type="predicted"/>
<keyword evidence="3" id="KW-1185">Reference proteome</keyword>
<sequence length="197" mass="21861">MAVSRAGTAIELIRHGLTTAGWHSQNSTHRRRVTRLTPHWTVSMKFVDQIGPSVLQQLVPTRSVAMAFCGSQRPPGAGRVAPAFALVPYEVGLGSQGRSIPVRRPITGRNVVDEGAPTRRQLNPRLAVVDPVAAFWKYLPETDADDMGETKKLGGEEGSEKTRDRARQAKKREDPDVQDKENAQKRVRRAENGEYRD</sequence>
<feature type="compositionally biased region" description="Basic and acidic residues" evidence="1">
    <location>
        <begin position="148"/>
        <end position="197"/>
    </location>
</feature>
<accession>K0RNA8</accession>
<dbReference type="AlphaFoldDB" id="K0RNA8"/>
<feature type="non-terminal residue" evidence="2">
    <location>
        <position position="197"/>
    </location>
</feature>
<protein>
    <submittedName>
        <fullName evidence="2">Uncharacterized protein</fullName>
    </submittedName>
</protein>
<evidence type="ECO:0000256" key="1">
    <source>
        <dbReference type="SAM" id="MobiDB-lite"/>
    </source>
</evidence>
<feature type="region of interest" description="Disordered" evidence="1">
    <location>
        <begin position="144"/>
        <end position="197"/>
    </location>
</feature>
<gene>
    <name evidence="2" type="ORF">THAOC_25744</name>
</gene>